<dbReference type="AlphaFoldDB" id="A0A0E9UWG6"/>
<protein>
    <submittedName>
        <fullName evidence="1">Uncharacterized protein</fullName>
    </submittedName>
</protein>
<reference evidence="1" key="1">
    <citation type="submission" date="2014-11" db="EMBL/GenBank/DDBJ databases">
        <authorList>
            <person name="Amaro Gonzalez C."/>
        </authorList>
    </citation>
    <scope>NUCLEOTIDE SEQUENCE</scope>
</reference>
<accession>A0A0E9UWG6</accession>
<evidence type="ECO:0000313" key="1">
    <source>
        <dbReference type="EMBL" id="JAH70167.1"/>
    </source>
</evidence>
<proteinExistence type="predicted"/>
<name>A0A0E9UWG6_ANGAN</name>
<sequence length="68" mass="7330">MVSHSQIVLNTLMGALAEAFYTRGRPLVPVYHPTECHGGELRPVGGEVYLPLKTAGAPRAVEACPWVN</sequence>
<organism evidence="1">
    <name type="scientific">Anguilla anguilla</name>
    <name type="common">European freshwater eel</name>
    <name type="synonym">Muraena anguilla</name>
    <dbReference type="NCBI Taxonomy" id="7936"/>
    <lineage>
        <taxon>Eukaryota</taxon>
        <taxon>Metazoa</taxon>
        <taxon>Chordata</taxon>
        <taxon>Craniata</taxon>
        <taxon>Vertebrata</taxon>
        <taxon>Euteleostomi</taxon>
        <taxon>Actinopterygii</taxon>
        <taxon>Neopterygii</taxon>
        <taxon>Teleostei</taxon>
        <taxon>Anguilliformes</taxon>
        <taxon>Anguillidae</taxon>
        <taxon>Anguilla</taxon>
    </lineage>
</organism>
<reference evidence="1" key="2">
    <citation type="journal article" date="2015" name="Fish Shellfish Immunol.">
        <title>Early steps in the European eel (Anguilla anguilla)-Vibrio vulnificus interaction in the gills: Role of the RtxA13 toxin.</title>
        <authorList>
            <person name="Callol A."/>
            <person name="Pajuelo D."/>
            <person name="Ebbesson L."/>
            <person name="Teles M."/>
            <person name="MacKenzie S."/>
            <person name="Amaro C."/>
        </authorList>
    </citation>
    <scope>NUCLEOTIDE SEQUENCE</scope>
</reference>
<dbReference type="EMBL" id="GBXM01038410">
    <property type="protein sequence ID" value="JAH70167.1"/>
    <property type="molecule type" value="Transcribed_RNA"/>
</dbReference>